<dbReference type="Pfam" id="PF01814">
    <property type="entry name" value="Hemerythrin"/>
    <property type="match status" value="1"/>
</dbReference>
<name>H6R2H0_NOCCG</name>
<evidence type="ECO:0000313" key="3">
    <source>
        <dbReference type="Proteomes" id="UP000008190"/>
    </source>
</evidence>
<reference evidence="2 3" key="1">
    <citation type="journal article" date="2012" name="J. Bacteriol.">
        <title>Genome sequence of the human- and animal-pathogenic strain Nocardia cyriacigeorgica GUH-2.</title>
        <authorList>
            <person name="Zoropogui A."/>
            <person name="Pujic P."/>
            <person name="Normand P."/>
            <person name="Barbe V."/>
            <person name="Beaman B."/>
            <person name="Beaman L."/>
            <person name="Boiron P."/>
            <person name="Colinon C."/>
            <person name="Deredjian A."/>
            <person name="Graindorge A."/>
            <person name="Mangenot S."/>
            <person name="Nazaret S."/>
            <person name="Neto M."/>
            <person name="Petit S."/>
            <person name="Roche D."/>
            <person name="Vallenet D."/>
            <person name="Rodriguez-Nava V."/>
            <person name="Richard Y."/>
            <person name="Cournoyer B."/>
            <person name="Blaha D."/>
        </authorList>
    </citation>
    <scope>NUCLEOTIDE SEQUENCE [LARGE SCALE GENOMIC DNA]</scope>
    <source>
        <strain evidence="2 3">GUH-2</strain>
    </source>
</reference>
<proteinExistence type="predicted"/>
<evidence type="ECO:0000313" key="2">
    <source>
        <dbReference type="EMBL" id="CCF65661.1"/>
    </source>
</evidence>
<feature type="domain" description="Hemerythrin-like" evidence="1">
    <location>
        <begin position="6"/>
        <end position="76"/>
    </location>
</feature>
<dbReference type="eggNOG" id="COG3945">
    <property type="taxonomic scope" value="Bacteria"/>
</dbReference>
<keyword evidence="3" id="KW-1185">Reference proteome</keyword>
<dbReference type="Proteomes" id="UP000008190">
    <property type="component" value="Chromosome"/>
</dbReference>
<dbReference type="HOGENOM" id="CLU_2330919_0_0_11"/>
<dbReference type="AlphaFoldDB" id="H6R2H0"/>
<evidence type="ECO:0000259" key="1">
    <source>
        <dbReference type="Pfam" id="PF01814"/>
    </source>
</evidence>
<protein>
    <recommendedName>
        <fullName evidence="1">Hemerythrin-like domain-containing protein</fullName>
    </recommendedName>
</protein>
<dbReference type="EMBL" id="FO082843">
    <property type="protein sequence ID" value="CCF65661.1"/>
    <property type="molecule type" value="Genomic_DNA"/>
</dbReference>
<dbReference type="KEGG" id="ncy:NOCYR_4909"/>
<dbReference type="InterPro" id="IPR012312">
    <property type="entry name" value="Hemerythrin-like"/>
</dbReference>
<dbReference type="Gene3D" id="1.20.120.520">
    <property type="entry name" value="nmb1532 protein domain like"/>
    <property type="match status" value="1"/>
</dbReference>
<dbReference type="STRING" id="1127134.NOCYR_4909"/>
<accession>H6R2H0</accession>
<organism evidence="2 3">
    <name type="scientific">Nocardia cyriacigeorgica (strain GUH-2)</name>
    <dbReference type="NCBI Taxonomy" id="1127134"/>
    <lineage>
        <taxon>Bacteria</taxon>
        <taxon>Bacillati</taxon>
        <taxon>Actinomycetota</taxon>
        <taxon>Actinomycetes</taxon>
        <taxon>Mycobacteriales</taxon>
        <taxon>Nocardiaceae</taxon>
        <taxon>Nocardia</taxon>
    </lineage>
</organism>
<sequence length="98" mass="10892">MRADLARQLEDPASAALPELPQDLRTHCVAFCGALHEHHINEDGVFPVLAQQFPELAPVLDRLAREHTEVARVIYEETTLTGSDIMDTSALPPRRPGR</sequence>
<gene>
    <name evidence="2" type="ordered locus">NOCYR_4909</name>
</gene>